<evidence type="ECO:0000313" key="1">
    <source>
        <dbReference type="EMBL" id="ERL65912.1"/>
    </source>
</evidence>
<organism evidence="1 2">
    <name type="scientific">Schleiferilactobacillus shenzhenensis LY-73</name>
    <dbReference type="NCBI Taxonomy" id="1231336"/>
    <lineage>
        <taxon>Bacteria</taxon>
        <taxon>Bacillati</taxon>
        <taxon>Bacillota</taxon>
        <taxon>Bacilli</taxon>
        <taxon>Lactobacillales</taxon>
        <taxon>Lactobacillaceae</taxon>
        <taxon>Schleiferilactobacillus</taxon>
    </lineage>
</organism>
<dbReference type="AlphaFoldDB" id="U4TX35"/>
<evidence type="ECO:0000313" key="2">
    <source>
        <dbReference type="Proteomes" id="UP000030647"/>
    </source>
</evidence>
<reference evidence="2" key="1">
    <citation type="journal article" date="2013" name="Genome Announc.">
        <title>Whole-Genome Sequencing of Lactobacillus shenzhenensis Strain LY-73T.</title>
        <authorList>
            <person name="Lin Z."/>
            <person name="Liu Z."/>
            <person name="Yang R."/>
            <person name="Zou Y."/>
            <person name="Wan D."/>
            <person name="Chen J."/>
            <person name="Guo M."/>
            <person name="Zhao J."/>
            <person name="Fang C."/>
            <person name="Yang R."/>
            <person name="Liu F."/>
        </authorList>
    </citation>
    <scope>NUCLEOTIDE SEQUENCE [LARGE SCALE GENOMIC DNA]</scope>
    <source>
        <strain evidence="2">LY-73</strain>
    </source>
</reference>
<sequence length="205" mass="23075">MASYKISATSMIIQKFLIWLSDREILSIPSYQVTFTTTRVMTEALTAIGVDFSNPLPDEADDPTAPANDILDDGYQTVPHVDNVGNRQWSMDTATQVHRQLIEDARATWAAADDLRSTYDQGEVLEAIVPFGDALYAQFLETPDNWTAENVQTQLIQLMPEQTLHENQLLLGSWMQLLMHLIESGKLDRDRTAPIAASLQWLHKS</sequence>
<gene>
    <name evidence="1" type="ORF">L248_1988</name>
</gene>
<dbReference type="HOGENOM" id="CLU_1336117_0_0_9"/>
<proteinExistence type="predicted"/>
<dbReference type="EMBL" id="KI271584">
    <property type="protein sequence ID" value="ERL65912.1"/>
    <property type="molecule type" value="Genomic_DNA"/>
</dbReference>
<dbReference type="eggNOG" id="ENOG5032GWC">
    <property type="taxonomic scope" value="Bacteria"/>
</dbReference>
<keyword evidence="2" id="KW-1185">Reference proteome</keyword>
<dbReference type="Proteomes" id="UP000030647">
    <property type="component" value="Unassembled WGS sequence"/>
</dbReference>
<accession>U4TX35</accession>
<name>U4TX35_9LACO</name>
<protein>
    <submittedName>
        <fullName evidence="1">Uncharacterized protein</fullName>
    </submittedName>
</protein>